<organism evidence="1 2">
    <name type="scientific">Candidatus Falkowbacteria bacterium CG10_big_fil_rev_8_21_14_0_10_39_9</name>
    <dbReference type="NCBI Taxonomy" id="1974566"/>
    <lineage>
        <taxon>Bacteria</taxon>
        <taxon>Candidatus Falkowiibacteriota</taxon>
    </lineage>
</organism>
<accession>A0A2M6WQF3</accession>
<protein>
    <submittedName>
        <fullName evidence="1">Uncharacterized protein</fullName>
    </submittedName>
</protein>
<reference evidence="2" key="1">
    <citation type="submission" date="2017-09" db="EMBL/GenBank/DDBJ databases">
        <title>Depth-based differentiation of microbial function through sediment-hosted aquifers and enrichment of novel symbionts in the deep terrestrial subsurface.</title>
        <authorList>
            <person name="Probst A.J."/>
            <person name="Ladd B."/>
            <person name="Jarett J.K."/>
            <person name="Geller-Mcgrath D.E."/>
            <person name="Sieber C.M.K."/>
            <person name="Emerson J.B."/>
            <person name="Anantharaman K."/>
            <person name="Thomas B.C."/>
            <person name="Malmstrom R."/>
            <person name="Stieglmeier M."/>
            <person name="Klingl A."/>
            <person name="Woyke T."/>
            <person name="Ryan C.M."/>
            <person name="Banfield J.F."/>
        </authorList>
    </citation>
    <scope>NUCLEOTIDE SEQUENCE [LARGE SCALE GENOMIC DNA]</scope>
</reference>
<name>A0A2M6WQF3_9BACT</name>
<proteinExistence type="predicted"/>
<gene>
    <name evidence="1" type="ORF">COT98_01435</name>
</gene>
<dbReference type="Proteomes" id="UP000228900">
    <property type="component" value="Unassembled WGS sequence"/>
</dbReference>
<evidence type="ECO:0000313" key="1">
    <source>
        <dbReference type="EMBL" id="PIT95000.1"/>
    </source>
</evidence>
<comment type="caution">
    <text evidence="1">The sequence shown here is derived from an EMBL/GenBank/DDBJ whole genome shotgun (WGS) entry which is preliminary data.</text>
</comment>
<evidence type="ECO:0000313" key="2">
    <source>
        <dbReference type="Proteomes" id="UP000228900"/>
    </source>
</evidence>
<dbReference type="EMBL" id="PFAQ01000023">
    <property type="protein sequence ID" value="PIT95000.1"/>
    <property type="molecule type" value="Genomic_DNA"/>
</dbReference>
<sequence>MEKIAPDKISEFLENSVNFLNSKLNHLGDQANFSLSIINEKENPDKNYHVKVGNLYFRKFGKRYWAKKLDDIVSLGASGTDIIAVLTPTNTGTEYDRLLIAKIIFRVNAKLRGEMDFIREYCGDIVMKEFIIAQNNIDFMGKKHRLCEITSDWDNGIKLIGMSIIDFDKNPDLFIKDRILRHK</sequence>
<dbReference type="AlphaFoldDB" id="A0A2M6WQF3"/>